<organism evidence="6 7">
    <name type="scientific">Thiobacillus sedimenti</name>
    <dbReference type="NCBI Taxonomy" id="3110231"/>
    <lineage>
        <taxon>Bacteria</taxon>
        <taxon>Pseudomonadati</taxon>
        <taxon>Pseudomonadota</taxon>
        <taxon>Betaproteobacteria</taxon>
        <taxon>Nitrosomonadales</taxon>
        <taxon>Thiobacillaceae</taxon>
        <taxon>Thiobacillus</taxon>
    </lineage>
</organism>
<sequence>MNPDRPISACTADQLLARLGEARGRLRALIDCLPEGGWLGPRAAHLNPPLWEYGHIVWFQERWCLRERTDGSRTPSFVAESDRLYDSSAVPHDTRWDLPLLAPAEVDAYAGQVADAVAARLHGAFDNAAAYFAELSLYHELMHIEAWWMAFQNLGYPVPAAPCPRVAGAAQRLAFADGAVALGSGADAGFIFDNEKWRHMVPVAAFDIDARPVTETDFGAFVEAGAYAARALWSEEGWAWRCAAAAGHPLYWRPHAGGWQVRRFDRWDALDASLPMLHVNRHEAEAYAAWQGRRLPAAGEWLRAAGHPDFRWGMAWEWLREPFAPYPGFSPDPYRDYSQPWFHTHGELRGGGPVTDAALRRPGFRNFYLPDRRDPFAGFRTVGA</sequence>
<dbReference type="Pfam" id="PF03781">
    <property type="entry name" value="FGE-sulfatase"/>
    <property type="match status" value="2"/>
</dbReference>
<dbReference type="EMBL" id="CP141769">
    <property type="protein sequence ID" value="WRS37995.1"/>
    <property type="molecule type" value="Genomic_DNA"/>
</dbReference>
<dbReference type="InterPro" id="IPR005532">
    <property type="entry name" value="SUMF_dom"/>
</dbReference>
<dbReference type="NCBIfam" id="NF041186">
    <property type="entry name" value="SenA"/>
    <property type="match status" value="1"/>
</dbReference>
<dbReference type="InterPro" id="IPR042095">
    <property type="entry name" value="SUMF_sf"/>
</dbReference>
<dbReference type="SUPFAM" id="SSF56436">
    <property type="entry name" value="C-type lectin-like"/>
    <property type="match status" value="1"/>
</dbReference>
<dbReference type="InterPro" id="IPR016187">
    <property type="entry name" value="CTDL_fold"/>
</dbReference>
<keyword evidence="7" id="KW-1185">Reference proteome</keyword>
<reference evidence="6 7" key="1">
    <citation type="submission" date="2023-12" db="EMBL/GenBank/DDBJ databases">
        <title>Thiobacillus sedimentum sp. nov., a chemolithoautotrophic sulfur-oxidizing bacterium isolated from freshwater sediment.</title>
        <authorList>
            <person name="Luo J."/>
            <person name="Dai C."/>
        </authorList>
    </citation>
    <scope>NUCLEOTIDE SEQUENCE [LARGE SCALE GENOMIC DNA]</scope>
    <source>
        <strain evidence="6 7">SCUT-2</strain>
    </source>
</reference>
<dbReference type="RefSeq" id="WP_324778609.1">
    <property type="nucleotide sequence ID" value="NZ_CP141769.1"/>
</dbReference>
<dbReference type="Proteomes" id="UP001334732">
    <property type="component" value="Chromosome"/>
</dbReference>
<evidence type="ECO:0000313" key="7">
    <source>
        <dbReference type="Proteomes" id="UP001334732"/>
    </source>
</evidence>
<dbReference type="NCBIfam" id="TIGR04373">
    <property type="entry name" value="egtB_X_signatur"/>
    <property type="match status" value="1"/>
</dbReference>
<dbReference type="SUPFAM" id="SSF109854">
    <property type="entry name" value="DinB/YfiT-like putative metalloenzymes"/>
    <property type="match status" value="1"/>
</dbReference>
<evidence type="ECO:0000259" key="4">
    <source>
        <dbReference type="Pfam" id="PF03781"/>
    </source>
</evidence>
<evidence type="ECO:0000259" key="5">
    <source>
        <dbReference type="Pfam" id="PF12867"/>
    </source>
</evidence>
<dbReference type="InterPro" id="IPR051043">
    <property type="entry name" value="Sulfatase_Mod_Factor_Kinase"/>
</dbReference>
<protein>
    <submittedName>
        <fullName evidence="6">Selenoneine synthase SenA</fullName>
    </submittedName>
</protein>
<dbReference type="InterPro" id="IPR034660">
    <property type="entry name" value="DinB/YfiT-like"/>
</dbReference>
<accession>A0ABZ1CF51</accession>
<dbReference type="PANTHER" id="PTHR23150:SF36">
    <property type="entry name" value="HERCYNINE OXYGENASE"/>
    <property type="match status" value="1"/>
</dbReference>
<gene>
    <name evidence="6" type="primary">senA</name>
    <name evidence="6" type="ORF">VA613_08155</name>
</gene>
<evidence type="ECO:0000313" key="6">
    <source>
        <dbReference type="EMBL" id="WRS37995.1"/>
    </source>
</evidence>
<dbReference type="InterPro" id="IPR030809">
    <property type="entry name" value="EgtB_signatur"/>
</dbReference>
<dbReference type="Pfam" id="PF12867">
    <property type="entry name" value="DinB_2"/>
    <property type="match status" value="1"/>
</dbReference>
<dbReference type="InterPro" id="IPR024775">
    <property type="entry name" value="DinB-like"/>
</dbReference>
<keyword evidence="1" id="KW-0560">Oxidoreductase</keyword>
<feature type="domain" description="DinB-like" evidence="5">
    <location>
        <begin position="19"/>
        <end position="128"/>
    </location>
</feature>
<keyword evidence="2" id="KW-0408">Iron</keyword>
<dbReference type="Gene3D" id="3.90.1580.10">
    <property type="entry name" value="paralog of FGE (formylglycine-generating enzyme)"/>
    <property type="match status" value="2"/>
</dbReference>
<feature type="domain" description="Sulfatase-modifying factor enzyme-like" evidence="4">
    <location>
        <begin position="313"/>
        <end position="382"/>
    </location>
</feature>
<comment type="pathway">
    <text evidence="3">Amino-acid biosynthesis; ergothioneine biosynthesis.</text>
</comment>
<evidence type="ECO:0000256" key="2">
    <source>
        <dbReference type="ARBA" id="ARBA00023004"/>
    </source>
</evidence>
<dbReference type="PANTHER" id="PTHR23150">
    <property type="entry name" value="SULFATASE MODIFYING FACTOR 1, 2"/>
    <property type="match status" value="1"/>
</dbReference>
<proteinExistence type="predicted"/>
<evidence type="ECO:0000256" key="1">
    <source>
        <dbReference type="ARBA" id="ARBA00023002"/>
    </source>
</evidence>
<name>A0ABZ1CF51_9PROT</name>
<feature type="domain" description="Sulfatase-modifying factor enzyme-like" evidence="4">
    <location>
        <begin position="176"/>
        <end position="306"/>
    </location>
</feature>
<evidence type="ECO:0000256" key="3">
    <source>
        <dbReference type="ARBA" id="ARBA00037882"/>
    </source>
</evidence>